<evidence type="ECO:0000313" key="2">
    <source>
        <dbReference type="EMBL" id="TEB20660.1"/>
    </source>
</evidence>
<proteinExistence type="predicted"/>
<accession>A0A4Y7SHI7</accession>
<feature type="region of interest" description="Disordered" evidence="1">
    <location>
        <begin position="13"/>
        <end position="41"/>
    </location>
</feature>
<comment type="caution">
    <text evidence="2">The sequence shown here is derived from an EMBL/GenBank/DDBJ whole genome shotgun (WGS) entry which is preliminary data.</text>
</comment>
<evidence type="ECO:0000313" key="3">
    <source>
        <dbReference type="Proteomes" id="UP000298030"/>
    </source>
</evidence>
<dbReference type="AlphaFoldDB" id="A0A4Y7SHI7"/>
<reference evidence="2 3" key="1">
    <citation type="journal article" date="2019" name="Nat. Ecol. Evol.">
        <title>Megaphylogeny resolves global patterns of mushroom evolution.</title>
        <authorList>
            <person name="Varga T."/>
            <person name="Krizsan K."/>
            <person name="Foldi C."/>
            <person name="Dima B."/>
            <person name="Sanchez-Garcia M."/>
            <person name="Sanchez-Ramirez S."/>
            <person name="Szollosi G.J."/>
            <person name="Szarkandi J.G."/>
            <person name="Papp V."/>
            <person name="Albert L."/>
            <person name="Andreopoulos W."/>
            <person name="Angelini C."/>
            <person name="Antonin V."/>
            <person name="Barry K.W."/>
            <person name="Bougher N.L."/>
            <person name="Buchanan P."/>
            <person name="Buyck B."/>
            <person name="Bense V."/>
            <person name="Catcheside P."/>
            <person name="Chovatia M."/>
            <person name="Cooper J."/>
            <person name="Damon W."/>
            <person name="Desjardin D."/>
            <person name="Finy P."/>
            <person name="Geml J."/>
            <person name="Haridas S."/>
            <person name="Hughes K."/>
            <person name="Justo A."/>
            <person name="Karasinski D."/>
            <person name="Kautmanova I."/>
            <person name="Kiss B."/>
            <person name="Kocsube S."/>
            <person name="Kotiranta H."/>
            <person name="LaButti K.M."/>
            <person name="Lechner B.E."/>
            <person name="Liimatainen K."/>
            <person name="Lipzen A."/>
            <person name="Lukacs Z."/>
            <person name="Mihaltcheva S."/>
            <person name="Morgado L.N."/>
            <person name="Niskanen T."/>
            <person name="Noordeloos M.E."/>
            <person name="Ohm R.A."/>
            <person name="Ortiz-Santana B."/>
            <person name="Ovrebo C."/>
            <person name="Racz N."/>
            <person name="Riley R."/>
            <person name="Savchenko A."/>
            <person name="Shiryaev A."/>
            <person name="Soop K."/>
            <person name="Spirin V."/>
            <person name="Szebenyi C."/>
            <person name="Tomsovsky M."/>
            <person name="Tulloss R.E."/>
            <person name="Uehling J."/>
            <person name="Grigoriev I.V."/>
            <person name="Vagvolgyi C."/>
            <person name="Papp T."/>
            <person name="Martin F.M."/>
            <person name="Miettinen O."/>
            <person name="Hibbett D.S."/>
            <person name="Nagy L.G."/>
        </authorList>
    </citation>
    <scope>NUCLEOTIDE SEQUENCE [LARGE SCALE GENOMIC DNA]</scope>
    <source>
        <strain evidence="2 3">FP101781</strain>
    </source>
</reference>
<organism evidence="2 3">
    <name type="scientific">Coprinellus micaceus</name>
    <name type="common">Glistening ink-cap mushroom</name>
    <name type="synonym">Coprinus micaceus</name>
    <dbReference type="NCBI Taxonomy" id="71717"/>
    <lineage>
        <taxon>Eukaryota</taxon>
        <taxon>Fungi</taxon>
        <taxon>Dikarya</taxon>
        <taxon>Basidiomycota</taxon>
        <taxon>Agaricomycotina</taxon>
        <taxon>Agaricomycetes</taxon>
        <taxon>Agaricomycetidae</taxon>
        <taxon>Agaricales</taxon>
        <taxon>Agaricineae</taxon>
        <taxon>Psathyrellaceae</taxon>
        <taxon>Coprinellus</taxon>
    </lineage>
</organism>
<evidence type="ECO:0000256" key="1">
    <source>
        <dbReference type="SAM" id="MobiDB-lite"/>
    </source>
</evidence>
<sequence length="197" mass="22174">MFWICFWGRGEGGGGGGSNSSDPSQNGSVAKAPPNDRRTRRFTLPDSQVVGGRHPRTPSARCLSQVWYTVFFSRKYDNMGRPRKLPKKSNKLSFRRSMALEVSLPGLRRRDSPGTFFPNSPPAFSSEGTLIQPMTRNADSLLHPYLRRREGILWVGSFHPPALHRRSPGTRQPPTQVRLSLCYYENSDVFVGSCVYL</sequence>
<feature type="compositionally biased region" description="Low complexity" evidence="1">
    <location>
        <begin position="19"/>
        <end position="28"/>
    </location>
</feature>
<dbReference type="EMBL" id="QPFP01000134">
    <property type="protein sequence ID" value="TEB20660.1"/>
    <property type="molecule type" value="Genomic_DNA"/>
</dbReference>
<keyword evidence="3" id="KW-1185">Reference proteome</keyword>
<name>A0A4Y7SHI7_COPMI</name>
<gene>
    <name evidence="2" type="ORF">FA13DRAFT_1742745</name>
</gene>
<dbReference type="Proteomes" id="UP000298030">
    <property type="component" value="Unassembled WGS sequence"/>
</dbReference>
<protein>
    <submittedName>
        <fullName evidence="2">Uncharacterized protein</fullName>
    </submittedName>
</protein>